<dbReference type="GeneID" id="56068301"/>
<reference evidence="2 3" key="1">
    <citation type="submission" date="2018-02" db="EMBL/GenBank/DDBJ databases">
        <title>Complete genome of Nitrosopumilus ureaphilus PS0.</title>
        <authorList>
            <person name="Qin W."/>
            <person name="Zheng Y."/>
            <person name="Stahl D.A."/>
        </authorList>
    </citation>
    <scope>NUCLEOTIDE SEQUENCE [LARGE SCALE GENOMIC DNA]</scope>
    <source>
        <strain evidence="2 3">PS0</strain>
    </source>
</reference>
<dbReference type="AlphaFoldDB" id="A0A7D5M4T6"/>
<keyword evidence="3" id="KW-1185">Reference proteome</keyword>
<evidence type="ECO:0000313" key="2">
    <source>
        <dbReference type="EMBL" id="QLH07254.1"/>
    </source>
</evidence>
<dbReference type="KEGG" id="nue:C5F50_09310"/>
<dbReference type="RefSeq" id="WP_179371126.1">
    <property type="nucleotide sequence ID" value="NZ_CP026995.1"/>
</dbReference>
<accession>A0A7D5M4T6</accession>
<dbReference type="Proteomes" id="UP000509478">
    <property type="component" value="Chromosome"/>
</dbReference>
<dbReference type="EMBL" id="CP026995">
    <property type="protein sequence ID" value="QLH07254.1"/>
    <property type="molecule type" value="Genomic_DNA"/>
</dbReference>
<feature type="region of interest" description="Disordered" evidence="1">
    <location>
        <begin position="77"/>
        <end position="106"/>
    </location>
</feature>
<name>A0A7D5M4T6_9ARCH</name>
<dbReference type="OrthoDB" id="10181at2157"/>
<proteinExistence type="predicted"/>
<gene>
    <name evidence="2" type="ORF">C5F50_09310</name>
</gene>
<evidence type="ECO:0000313" key="3">
    <source>
        <dbReference type="Proteomes" id="UP000509478"/>
    </source>
</evidence>
<evidence type="ECO:0000256" key="1">
    <source>
        <dbReference type="SAM" id="MobiDB-lite"/>
    </source>
</evidence>
<protein>
    <submittedName>
        <fullName evidence="2">Uncharacterized protein</fullName>
    </submittedName>
</protein>
<organism evidence="2 3">
    <name type="scientific">Nitrosopumilus ureiphilus</name>
    <dbReference type="NCBI Taxonomy" id="1470067"/>
    <lineage>
        <taxon>Archaea</taxon>
        <taxon>Nitrososphaerota</taxon>
        <taxon>Nitrososphaeria</taxon>
        <taxon>Nitrosopumilales</taxon>
        <taxon>Nitrosopumilaceae</taxon>
        <taxon>Nitrosopumilus</taxon>
    </lineage>
</organism>
<sequence length="349" mass="38505">MTKIIQVLSLMAILLLSVTVTSNLVDTSFAVKSKGTPNSVTGSDKVCGDRLCSEVQKESKTETKKKEEIKSEKKAQEKIKAEAAKSEIQKDPTESHEEEAKEYAEKRLQEPVWKTISRTITSDTDPGKGHEMHQLAILLPPGKTIYKGHLTYSASENVQLVSLHGPLKKGEDKGQLFWTLDGMTKYGLTLVDQKSDSGIWTFSGKALAIHSMNSEPFTVTYSVTYKEMIPSKKIYSESMTSMSSPALGHEGHNIAMILPPSDEFYRGRVTFVASEPVQFVSLTGPLGPGDNKGQPTWTMDGKTKYGFTFIKADKTSGTWEFSGNGIAFHSMNKKPFTISYTVTLESIPK</sequence>